<dbReference type="Proteomes" id="UP001489004">
    <property type="component" value="Unassembled WGS sequence"/>
</dbReference>
<evidence type="ECO:0000256" key="5">
    <source>
        <dbReference type="SAM" id="MobiDB-lite"/>
    </source>
</evidence>
<evidence type="ECO:0000256" key="1">
    <source>
        <dbReference type="ARBA" id="ARBA00004123"/>
    </source>
</evidence>
<dbReference type="InterPro" id="IPR021827">
    <property type="entry name" value="Nup186/Nup192/Nup205"/>
</dbReference>
<reference evidence="6 7" key="1">
    <citation type="journal article" date="2024" name="Nat. Commun.">
        <title>Phylogenomics reveals the evolutionary origins of lichenization in chlorophyte algae.</title>
        <authorList>
            <person name="Puginier C."/>
            <person name="Libourel C."/>
            <person name="Otte J."/>
            <person name="Skaloud P."/>
            <person name="Haon M."/>
            <person name="Grisel S."/>
            <person name="Petersen M."/>
            <person name="Berrin J.G."/>
            <person name="Delaux P.M."/>
            <person name="Dal Grande F."/>
            <person name="Keller J."/>
        </authorList>
    </citation>
    <scope>NUCLEOTIDE SEQUENCE [LARGE SCALE GENOMIC DNA]</scope>
    <source>
        <strain evidence="6 7">SAG 2043</strain>
    </source>
</reference>
<keyword evidence="3" id="KW-0813">Transport</keyword>
<evidence type="ECO:0000256" key="4">
    <source>
        <dbReference type="ARBA" id="ARBA00023242"/>
    </source>
</evidence>
<evidence type="ECO:0000256" key="2">
    <source>
        <dbReference type="ARBA" id="ARBA00005892"/>
    </source>
</evidence>
<evidence type="ECO:0000313" key="7">
    <source>
        <dbReference type="Proteomes" id="UP001489004"/>
    </source>
</evidence>
<name>A0AAW1R7N1_9CHLO</name>
<sequence length="1627" mass="177235">MASYRELLAFVEGVVSGALQVDAASVAFRLQAQKHHFLNLLQELTVPSNAATRQQIQSKHPALASGQVQLDDGDVREVLLLSDELKLDELVCLQCIITAQDERGQVSAEAAAGIYFEERRALLATLWTLLQATALPAQDLDDSVNQMITDFVLDLLAQRINGHAQLLTRLIDLVKDVSLEPQAGSRLTRVLDFHDELVDRRLLLQRERTLLCESLAYVCSIQQRQMAGDIASLADLLHTLGLRARGTEAGDITTFQQTYIVLTALLAVLLPRESSVEGPDVEADNQALGALASDGQLASKFESSSPPEDGWQASSRLAWGLLLAEYGQSSMRERALNCLRLANQVGTFHFLDAGVLASTAFQDDHPYQKDLYARILHQLAMQYLDSDLGREQLDSLIQVSVEQAHADPAKQAGRPDHRDSLATLLNLIAALYTINPDLWLDEETRYAVLGEFMEYIARHSILQEAPPVLVGYLAVLTALASSEKGAQAMFLQLRQDTRTAPISWHRMFDVMMKYCARFTADSTRQVAVGESAAQAVEFMLPQSDAQGLAAYVRLFARVIQEGSEADVVAWVHTLEEDIQASPLWEVLFQLMCHPVPQELKAALDEAIAAFASKPEFAGQLWERLVSAVVVQPLTPADTQMAGPLPRYDITYQLHEIEARAEDYSETLAFLKLLNNLLRSSGTLLPDEGRPFAHFTQFVKDDVLGQLMQRAYKHPKQKWELAAACLEHLRLAILSAPALYAGAGPLPSIQAAHDASAVQPPALLVLLDLLSERTAMRAVMAVLGVGVDALSEERKDTEHGAAKEAALLAALNLIATALDCDQTLVSSLHQSDKSGRYETLDVALKADRRRLPLLLDFVRYPWNPAVQAQAIRISQVLVDRLPGLLDILLQAQPGVVPLYQRIRSGFASSLQESLFRGGASAGSGEGGGEDEDGRAALILQLVLRTLDDSTPNMAQLLMGYAVENGPEGVYNSLLDPKGVFSCLPVILEAAFSATLPAVRPQLYEQALEVVTRLAAHPDTGPAMLDLLRLYQAAFPAQLDTVAATPPGDKGPGRVAQLHQQAWLLQLIGLQLHHADPAVPAHRQSCAAILHAIFTDTGDSEAAPEDAMEQRRSRILEVLEGVAYPLAEPQISAESLAEARRLQQRMGVDALLASRAGVQEDGVRLFTDRGLLCYDLPALTNVLRQRYTEQEADSRRYPGTSAAASSDDLREACRAVMRYAQKYNAFVEESGAQVAVLQAWQMVLEVAITRRYDLLLAGGPASGMMQAGSNGQMQRLHLVTQLLDTVLDVAAECLNSDAVRLAPALCQVVRTLLARLHEQGSSQGPLRSTAQAQALAGLRLPAKCHDILRRLLGLLRDASKVDAARIPLCGALLNYLSFCRPATTAASMREGARGIDASAALLDQAQTELEEGNAAILREQPGLVHLILQDAASTAADQDRVLALALAATLVSLDTSLSIAELRLPASHIIPKLTQAKVVDVMVEEAGFDDLYTVVEERPRLHASMESQPAAPSGSALQVFKPQGGANGPGASIQHQSTTTGQYSYDRQVASLLYLIEHSLAILLVHLRHHATELGSTRELDQLRRVLMPTLEHLERLQDGSLGPAHDLAALHMFVRRCKEALRDVVGQS</sequence>
<feature type="region of interest" description="Disordered" evidence="5">
    <location>
        <begin position="1501"/>
        <end position="1537"/>
    </location>
</feature>
<evidence type="ECO:0000313" key="6">
    <source>
        <dbReference type="EMBL" id="KAK9829639.1"/>
    </source>
</evidence>
<dbReference type="GO" id="GO:0005643">
    <property type="term" value="C:nuclear pore"/>
    <property type="evidence" value="ECO:0007669"/>
    <property type="project" value="InterPro"/>
</dbReference>
<dbReference type="InterPro" id="IPR016024">
    <property type="entry name" value="ARM-type_fold"/>
</dbReference>
<dbReference type="Pfam" id="PF11894">
    <property type="entry name" value="Nup192"/>
    <property type="match status" value="2"/>
</dbReference>
<accession>A0AAW1R7N1</accession>
<dbReference type="PANTHER" id="PTHR31344:SF0">
    <property type="entry name" value="NUCLEAR PORE COMPLEX PROTEIN NUP205"/>
    <property type="match status" value="1"/>
</dbReference>
<dbReference type="SUPFAM" id="SSF48371">
    <property type="entry name" value="ARM repeat"/>
    <property type="match status" value="1"/>
</dbReference>
<dbReference type="PANTHER" id="PTHR31344">
    <property type="entry name" value="NUCLEAR PORE COMPLEX PROTEIN NUP205"/>
    <property type="match status" value="1"/>
</dbReference>
<keyword evidence="4" id="KW-0539">Nucleus</keyword>
<proteinExistence type="inferred from homology"/>
<comment type="similarity">
    <text evidence="2">Belongs to the NUP186/NUP192/NUP205 family.</text>
</comment>
<comment type="caution">
    <text evidence="6">The sequence shown here is derived from an EMBL/GenBank/DDBJ whole genome shotgun (WGS) entry which is preliminary data.</text>
</comment>
<evidence type="ECO:0008006" key="8">
    <source>
        <dbReference type="Google" id="ProtNLM"/>
    </source>
</evidence>
<evidence type="ECO:0000256" key="3">
    <source>
        <dbReference type="ARBA" id="ARBA00022448"/>
    </source>
</evidence>
<comment type="subcellular location">
    <subcellularLocation>
        <location evidence="1">Nucleus</location>
    </subcellularLocation>
</comment>
<organism evidence="6 7">
    <name type="scientific">[Myrmecia] bisecta</name>
    <dbReference type="NCBI Taxonomy" id="41462"/>
    <lineage>
        <taxon>Eukaryota</taxon>
        <taxon>Viridiplantae</taxon>
        <taxon>Chlorophyta</taxon>
        <taxon>core chlorophytes</taxon>
        <taxon>Trebouxiophyceae</taxon>
        <taxon>Trebouxiales</taxon>
        <taxon>Trebouxiaceae</taxon>
        <taxon>Myrmecia</taxon>
    </lineage>
</organism>
<gene>
    <name evidence="6" type="ORF">WJX72_007011</name>
</gene>
<keyword evidence="7" id="KW-1185">Reference proteome</keyword>
<protein>
    <recommendedName>
        <fullName evidence="8">Nuclear pore complex protein Nup205</fullName>
    </recommendedName>
</protein>
<dbReference type="EMBL" id="JALJOR010000001">
    <property type="protein sequence ID" value="KAK9829639.1"/>
    <property type="molecule type" value="Genomic_DNA"/>
</dbReference>